<proteinExistence type="predicted"/>
<evidence type="ECO:0000313" key="2">
    <source>
        <dbReference type="Proteomes" id="UP000035553"/>
    </source>
</evidence>
<dbReference type="PANTHER" id="PTHR34822">
    <property type="entry name" value="GRPB DOMAIN PROTEIN (AFU_ORTHOLOGUE AFUA_1G01530)"/>
    <property type="match status" value="1"/>
</dbReference>
<sequence>MAQNKLYVVPYDPKWEVNYKREAAHVARILEPLLTAIHHIGSTSIEGMAAKPTIDILAEVHDLSGVDAFTGKLSQAGYEALGEYGIRRRRYFEKKDSSGGHLVHLHVFEAESEDVVRHLAFRDYLRMHDDDAACYSQIKIKLAEQFSDDRESYQVGKNELCRHIEQRALQWWYDA</sequence>
<dbReference type="RefSeq" id="WP_010025817.1">
    <property type="nucleotide sequence ID" value="NZ_AFVQ02000176.1"/>
</dbReference>
<accession>A0A0U1QLM1</accession>
<reference evidence="1 2" key="1">
    <citation type="journal article" date="2011" name="J. Bacteriol.">
        <title>Draft genome sequence of Sporolactobacillus inulinus strain CASD, an efficient D-lactic acid-producing bacterium with high-concentration lactate tolerance capability.</title>
        <authorList>
            <person name="Yu B."/>
            <person name="Su F."/>
            <person name="Wang L."/>
            <person name="Xu K."/>
            <person name="Zhao B."/>
            <person name="Xu P."/>
        </authorList>
    </citation>
    <scope>NUCLEOTIDE SEQUENCE [LARGE SCALE GENOMIC DNA]</scope>
    <source>
        <strain evidence="1 2">CASD</strain>
    </source>
</reference>
<evidence type="ECO:0008006" key="3">
    <source>
        <dbReference type="Google" id="ProtNLM"/>
    </source>
</evidence>
<dbReference type="PANTHER" id="PTHR34822:SF1">
    <property type="entry name" value="GRPB FAMILY PROTEIN"/>
    <property type="match status" value="1"/>
</dbReference>
<dbReference type="EMBL" id="AFVQ02000176">
    <property type="protein sequence ID" value="KLI01699.1"/>
    <property type="molecule type" value="Genomic_DNA"/>
</dbReference>
<evidence type="ECO:0000313" key="1">
    <source>
        <dbReference type="EMBL" id="KLI01699.1"/>
    </source>
</evidence>
<comment type="caution">
    <text evidence="1">The sequence shown here is derived from an EMBL/GenBank/DDBJ whole genome shotgun (WGS) entry which is preliminary data.</text>
</comment>
<dbReference type="STRING" id="1069536.SINU_12040"/>
<keyword evidence="2" id="KW-1185">Reference proteome</keyword>
<dbReference type="Proteomes" id="UP000035553">
    <property type="component" value="Unassembled WGS sequence"/>
</dbReference>
<organism evidence="1 2">
    <name type="scientific">Sporolactobacillus inulinus CASD</name>
    <dbReference type="NCBI Taxonomy" id="1069536"/>
    <lineage>
        <taxon>Bacteria</taxon>
        <taxon>Bacillati</taxon>
        <taxon>Bacillota</taxon>
        <taxon>Bacilli</taxon>
        <taxon>Bacillales</taxon>
        <taxon>Sporolactobacillaceae</taxon>
        <taxon>Sporolactobacillus</taxon>
    </lineage>
</organism>
<protein>
    <recommendedName>
        <fullName evidence="3">GrpB family protein</fullName>
    </recommendedName>
</protein>
<dbReference type="InterPro" id="IPR043519">
    <property type="entry name" value="NT_sf"/>
</dbReference>
<gene>
    <name evidence="1" type="ORF">SINU_12040</name>
</gene>
<dbReference type="Pfam" id="PF04229">
    <property type="entry name" value="GrpB"/>
    <property type="match status" value="1"/>
</dbReference>
<dbReference type="OrthoDB" id="9799092at2"/>
<dbReference type="Gene3D" id="3.30.460.10">
    <property type="entry name" value="Beta Polymerase, domain 2"/>
    <property type="match status" value="1"/>
</dbReference>
<dbReference type="InterPro" id="IPR007344">
    <property type="entry name" value="GrpB/CoaE"/>
</dbReference>
<dbReference type="AlphaFoldDB" id="A0A0U1QLM1"/>
<name>A0A0U1QLM1_9BACL</name>
<dbReference type="SUPFAM" id="SSF81301">
    <property type="entry name" value="Nucleotidyltransferase"/>
    <property type="match status" value="1"/>
</dbReference>